<dbReference type="Proteomes" id="UP000198211">
    <property type="component" value="Unassembled WGS sequence"/>
</dbReference>
<dbReference type="STRING" id="4795.A0A225V6N1"/>
<sequence>MAFLRSVRTISYGDESAEILSNSKVKDSKVLSELRETFQIFTCALQLPKDYFDKKIDNHMSSLRTLSRTGDDADPSQFRRILTTAHTDYVSLTILAVDDGLDGLQVRDLQGEWITDEKIDKNSHAL</sequence>
<protein>
    <submittedName>
        <fullName evidence="1">2OG-Fe(II) oxygenase superfamily protein</fullName>
    </submittedName>
</protein>
<dbReference type="EMBL" id="NBNE01007165">
    <property type="protein sequence ID" value="OWZ01015.1"/>
    <property type="molecule type" value="Genomic_DNA"/>
</dbReference>
<proteinExistence type="predicted"/>
<evidence type="ECO:0000313" key="2">
    <source>
        <dbReference type="Proteomes" id="UP000198211"/>
    </source>
</evidence>
<evidence type="ECO:0000313" key="1">
    <source>
        <dbReference type="EMBL" id="OWZ01015.1"/>
    </source>
</evidence>
<gene>
    <name evidence="1" type="ORF">PHMEG_00027678</name>
</gene>
<dbReference type="InterPro" id="IPR027443">
    <property type="entry name" value="IPNS-like_sf"/>
</dbReference>
<organism evidence="1 2">
    <name type="scientific">Phytophthora megakarya</name>
    <dbReference type="NCBI Taxonomy" id="4795"/>
    <lineage>
        <taxon>Eukaryota</taxon>
        <taxon>Sar</taxon>
        <taxon>Stramenopiles</taxon>
        <taxon>Oomycota</taxon>
        <taxon>Peronosporomycetes</taxon>
        <taxon>Peronosporales</taxon>
        <taxon>Peronosporaceae</taxon>
        <taxon>Phytophthora</taxon>
    </lineage>
</organism>
<keyword evidence="2" id="KW-1185">Reference proteome</keyword>
<dbReference type="AlphaFoldDB" id="A0A225V6N1"/>
<dbReference type="Gene3D" id="2.60.120.330">
    <property type="entry name" value="B-lactam Antibiotic, Isopenicillin N Synthase, Chain"/>
    <property type="match status" value="1"/>
</dbReference>
<name>A0A225V6N1_9STRA</name>
<comment type="caution">
    <text evidence="1">The sequence shown here is derived from an EMBL/GenBank/DDBJ whole genome shotgun (WGS) entry which is preliminary data.</text>
</comment>
<accession>A0A225V6N1</accession>
<dbReference type="OrthoDB" id="288590at2759"/>
<reference evidence="2" key="1">
    <citation type="submission" date="2017-03" db="EMBL/GenBank/DDBJ databases">
        <title>Phytopthora megakarya and P. palmivora, two closely related causual agents of cacao black pod achieved similar genome size and gene model numbers by different mechanisms.</title>
        <authorList>
            <person name="Ali S."/>
            <person name="Shao J."/>
            <person name="Larry D.J."/>
            <person name="Kronmiller B."/>
            <person name="Shen D."/>
            <person name="Strem M.D."/>
            <person name="Melnick R.L."/>
            <person name="Guiltinan M.J."/>
            <person name="Tyler B.M."/>
            <person name="Meinhardt L.W."/>
            <person name="Bailey B.A."/>
        </authorList>
    </citation>
    <scope>NUCLEOTIDE SEQUENCE [LARGE SCALE GENOMIC DNA]</scope>
    <source>
        <strain evidence="2">zdho120</strain>
    </source>
</reference>
<dbReference type="SUPFAM" id="SSF51197">
    <property type="entry name" value="Clavaminate synthase-like"/>
    <property type="match status" value="1"/>
</dbReference>